<dbReference type="EMBL" id="RQEV01000012">
    <property type="protein sequence ID" value="TGK17352.1"/>
    <property type="molecule type" value="Genomic_DNA"/>
</dbReference>
<sequence>MKKTAVVTGASAGIGYEIAKLAASDGYDLILVARNSKALAKVKKELESMGAQAEVLVMDLSDPKAPKKIYEFARKKKAIVDLLVNNAGFGTNGRFDKLDLEEELSLIQVNVVSLVALTHLFLKDMVDRHSGKILNVASTAAFQPGPMMSDYYASKAYVLAFSEGISEELKKEGVTVTCLCPGPTKTEFFKKAEMNSSKILNHVPMSDPKEVARLGYEGVKSGKVVVISGLANKVLAQSVRISPRFLIRKISKFLNAAK</sequence>
<evidence type="ECO:0000313" key="4">
    <source>
        <dbReference type="EMBL" id="TGK17352.1"/>
    </source>
</evidence>
<dbReference type="InterPro" id="IPR002347">
    <property type="entry name" value="SDR_fam"/>
</dbReference>
<dbReference type="GO" id="GO:0016020">
    <property type="term" value="C:membrane"/>
    <property type="evidence" value="ECO:0007669"/>
    <property type="project" value="TreeGrafter"/>
</dbReference>
<dbReference type="PANTHER" id="PTHR44196:SF2">
    <property type="entry name" value="SHORT-CHAIN DEHYDROGENASE-RELATED"/>
    <property type="match status" value="1"/>
</dbReference>
<gene>
    <name evidence="4" type="ORF">EHO61_13185</name>
</gene>
<comment type="similarity">
    <text evidence="1 3">Belongs to the short-chain dehydrogenases/reductases (SDR) family.</text>
</comment>
<dbReference type="PRINTS" id="PR00081">
    <property type="entry name" value="GDHRDH"/>
</dbReference>
<evidence type="ECO:0000313" key="5">
    <source>
        <dbReference type="Proteomes" id="UP000297855"/>
    </source>
</evidence>
<dbReference type="OrthoDB" id="9808814at2"/>
<name>A0A4R9GMA9_9LEPT</name>
<protein>
    <submittedName>
        <fullName evidence="4">SDR family oxidoreductase</fullName>
    </submittedName>
</protein>
<evidence type="ECO:0000256" key="3">
    <source>
        <dbReference type="RuleBase" id="RU000363"/>
    </source>
</evidence>
<dbReference type="SUPFAM" id="SSF51735">
    <property type="entry name" value="NAD(P)-binding Rossmann-fold domains"/>
    <property type="match status" value="1"/>
</dbReference>
<dbReference type="CDD" id="cd05233">
    <property type="entry name" value="SDR_c"/>
    <property type="match status" value="1"/>
</dbReference>
<evidence type="ECO:0000256" key="1">
    <source>
        <dbReference type="ARBA" id="ARBA00006484"/>
    </source>
</evidence>
<dbReference type="GO" id="GO:0016491">
    <property type="term" value="F:oxidoreductase activity"/>
    <property type="evidence" value="ECO:0007669"/>
    <property type="project" value="UniProtKB-KW"/>
</dbReference>
<keyword evidence="5" id="KW-1185">Reference proteome</keyword>
<comment type="caution">
    <text evidence="4">The sequence shown here is derived from an EMBL/GenBank/DDBJ whole genome shotgun (WGS) entry which is preliminary data.</text>
</comment>
<dbReference type="AlphaFoldDB" id="A0A4R9GMA9"/>
<evidence type="ECO:0000256" key="2">
    <source>
        <dbReference type="ARBA" id="ARBA00023002"/>
    </source>
</evidence>
<reference evidence="4" key="1">
    <citation type="journal article" date="2019" name="PLoS Negl. Trop. Dis.">
        <title>Revisiting the worldwide diversity of Leptospira species in the environment.</title>
        <authorList>
            <person name="Vincent A.T."/>
            <person name="Schiettekatte O."/>
            <person name="Bourhy P."/>
            <person name="Veyrier F.J."/>
            <person name="Picardeau M."/>
        </authorList>
    </citation>
    <scope>NUCLEOTIDE SEQUENCE [LARGE SCALE GENOMIC DNA]</scope>
    <source>
        <strain evidence="4">SCS5</strain>
    </source>
</reference>
<dbReference type="PANTHER" id="PTHR44196">
    <property type="entry name" value="DEHYDROGENASE/REDUCTASE SDR FAMILY MEMBER 7B"/>
    <property type="match status" value="1"/>
</dbReference>
<keyword evidence="2" id="KW-0560">Oxidoreductase</keyword>
<accession>A0A4R9GMA9</accession>
<dbReference type="Pfam" id="PF00106">
    <property type="entry name" value="adh_short"/>
    <property type="match status" value="1"/>
</dbReference>
<dbReference type="Proteomes" id="UP000297855">
    <property type="component" value="Unassembled WGS sequence"/>
</dbReference>
<dbReference type="PRINTS" id="PR00080">
    <property type="entry name" value="SDRFAMILY"/>
</dbReference>
<dbReference type="Gene3D" id="3.40.50.720">
    <property type="entry name" value="NAD(P)-binding Rossmann-like Domain"/>
    <property type="match status" value="1"/>
</dbReference>
<dbReference type="InterPro" id="IPR036291">
    <property type="entry name" value="NAD(P)-bd_dom_sf"/>
</dbReference>
<dbReference type="RefSeq" id="WP_135814038.1">
    <property type="nucleotide sequence ID" value="NZ_RQEV01000012.1"/>
</dbReference>
<dbReference type="PIRSF" id="PIRSF000126">
    <property type="entry name" value="11-beta-HSD1"/>
    <property type="match status" value="1"/>
</dbReference>
<organism evidence="4 5">
    <name type="scientific">Leptospira fluminis</name>
    <dbReference type="NCBI Taxonomy" id="2484979"/>
    <lineage>
        <taxon>Bacteria</taxon>
        <taxon>Pseudomonadati</taxon>
        <taxon>Spirochaetota</taxon>
        <taxon>Spirochaetia</taxon>
        <taxon>Leptospirales</taxon>
        <taxon>Leptospiraceae</taxon>
        <taxon>Leptospira</taxon>
    </lineage>
</organism>
<proteinExistence type="inferred from homology"/>